<dbReference type="InterPro" id="IPR002177">
    <property type="entry name" value="DPS_DNA-bd"/>
</dbReference>
<dbReference type="PIRSF" id="PIRSF005900">
    <property type="entry name" value="Dps"/>
    <property type="match status" value="1"/>
</dbReference>
<accession>A0A6N6JL70</accession>
<dbReference type="Proteomes" id="UP000436822">
    <property type="component" value="Unassembled WGS sequence"/>
</dbReference>
<dbReference type="InterPro" id="IPR008331">
    <property type="entry name" value="Ferritin_DPS_dom"/>
</dbReference>
<dbReference type="PANTHER" id="PTHR42932">
    <property type="entry name" value="GENERAL STRESS PROTEIN 20U"/>
    <property type="match status" value="1"/>
</dbReference>
<dbReference type="PRINTS" id="PR01346">
    <property type="entry name" value="HELNAPAPROT"/>
</dbReference>
<dbReference type="PROSITE" id="PS00818">
    <property type="entry name" value="DPS_1"/>
    <property type="match status" value="1"/>
</dbReference>
<dbReference type="GO" id="GO:0008199">
    <property type="term" value="F:ferric iron binding"/>
    <property type="evidence" value="ECO:0007669"/>
    <property type="project" value="InterPro"/>
</dbReference>
<dbReference type="AlphaFoldDB" id="A0A6N6JL70"/>
<proteinExistence type="inferred from homology"/>
<dbReference type="InterPro" id="IPR009078">
    <property type="entry name" value="Ferritin-like_SF"/>
</dbReference>
<dbReference type="Gene3D" id="1.20.1260.10">
    <property type="match status" value="1"/>
</dbReference>
<dbReference type="InterPro" id="IPR023188">
    <property type="entry name" value="DPS_DNA-bd_CS"/>
</dbReference>
<dbReference type="Pfam" id="PF00210">
    <property type="entry name" value="Ferritin"/>
    <property type="match status" value="1"/>
</dbReference>
<name>A0A6N6JL70_9RHOB</name>
<keyword evidence="5" id="KW-1185">Reference proteome</keyword>
<dbReference type="PROSITE" id="PS00819">
    <property type="entry name" value="DPS_2"/>
    <property type="match status" value="1"/>
</dbReference>
<comment type="similarity">
    <text evidence="1 2">Belongs to the Dps family.</text>
</comment>
<reference evidence="4 5" key="1">
    <citation type="submission" date="2019-12" db="EMBL/GenBank/DDBJ databases">
        <title>Litoreibacter badius sp. nov., a novel bacteriochlorophyll a-containing bacterium in the genus Litoreibacter.</title>
        <authorList>
            <person name="Kanamuro M."/>
            <person name="Takabe Y."/>
            <person name="Mori K."/>
            <person name="Takaichi S."/>
            <person name="Hanada S."/>
        </authorList>
    </citation>
    <scope>NUCLEOTIDE SEQUENCE [LARGE SCALE GENOMIC DNA]</scope>
    <source>
        <strain evidence="4 5">K6</strain>
    </source>
</reference>
<gene>
    <name evidence="4" type="primary">dps</name>
    <name evidence="4" type="ORF">KIN_41450</name>
</gene>
<evidence type="ECO:0000313" key="4">
    <source>
        <dbReference type="EMBL" id="GFE67071.1"/>
    </source>
</evidence>
<organism evidence="4 5">
    <name type="scientific">Litoreibacter roseus</name>
    <dbReference type="NCBI Taxonomy" id="2601869"/>
    <lineage>
        <taxon>Bacteria</taxon>
        <taxon>Pseudomonadati</taxon>
        <taxon>Pseudomonadota</taxon>
        <taxon>Alphaproteobacteria</taxon>
        <taxon>Rhodobacterales</taxon>
        <taxon>Roseobacteraceae</taxon>
        <taxon>Litoreibacter</taxon>
    </lineage>
</organism>
<evidence type="ECO:0000259" key="3">
    <source>
        <dbReference type="Pfam" id="PF00210"/>
    </source>
</evidence>
<dbReference type="GO" id="GO:0016722">
    <property type="term" value="F:oxidoreductase activity, acting on metal ions"/>
    <property type="evidence" value="ECO:0007669"/>
    <property type="project" value="InterPro"/>
</dbReference>
<dbReference type="InterPro" id="IPR012347">
    <property type="entry name" value="Ferritin-like"/>
</dbReference>
<dbReference type="OrthoDB" id="9797687at2"/>
<protein>
    <submittedName>
        <fullName evidence="4">DNA protection during starvation protein</fullName>
    </submittedName>
</protein>
<evidence type="ECO:0000256" key="2">
    <source>
        <dbReference type="RuleBase" id="RU003875"/>
    </source>
</evidence>
<feature type="domain" description="Ferritin/DPS" evidence="3">
    <location>
        <begin position="17"/>
        <end position="156"/>
    </location>
</feature>
<evidence type="ECO:0000256" key="1">
    <source>
        <dbReference type="ARBA" id="ARBA00009497"/>
    </source>
</evidence>
<dbReference type="SUPFAM" id="SSF47240">
    <property type="entry name" value="Ferritin-like"/>
    <property type="match status" value="1"/>
</dbReference>
<dbReference type="EMBL" id="BLJE01000007">
    <property type="protein sequence ID" value="GFE67071.1"/>
    <property type="molecule type" value="Genomic_DNA"/>
</dbReference>
<evidence type="ECO:0000313" key="5">
    <source>
        <dbReference type="Proteomes" id="UP000436822"/>
    </source>
</evidence>
<sequence length="161" mass="17509">MRHSRIGLPDNTKMTAIALLQKALVDTLDLRLAVKQAHWTVKGSDFQQLHELFDSFVEPLDDEVDTIAERISILGGVPDGRAVTVGTGSKLEAYPLEGGAGKSHLEWLADRFAALGDHIREAIDQADDAGDADTADIFTGTSRFLDKSLWFIEAHLPAAEA</sequence>
<dbReference type="NCBIfam" id="NF006975">
    <property type="entry name" value="PRK09448.1"/>
    <property type="match status" value="1"/>
</dbReference>
<comment type="caution">
    <text evidence="4">The sequence shown here is derived from an EMBL/GenBank/DDBJ whole genome shotgun (WGS) entry which is preliminary data.</text>
</comment>
<dbReference type="CDD" id="cd01043">
    <property type="entry name" value="DPS"/>
    <property type="match status" value="1"/>
</dbReference>
<dbReference type="PANTHER" id="PTHR42932:SF3">
    <property type="entry name" value="DNA PROTECTION DURING STARVATION PROTEIN"/>
    <property type="match status" value="1"/>
</dbReference>